<feature type="compositionally biased region" description="Polar residues" evidence="2">
    <location>
        <begin position="593"/>
        <end position="606"/>
    </location>
</feature>
<feature type="compositionally biased region" description="Basic and acidic residues" evidence="2">
    <location>
        <begin position="165"/>
        <end position="179"/>
    </location>
</feature>
<dbReference type="PANTHER" id="PTHR47852">
    <property type="entry name" value="OS06G0298400 PROTEIN"/>
    <property type="match status" value="1"/>
</dbReference>
<dbReference type="CDD" id="cd00201">
    <property type="entry name" value="WW"/>
    <property type="match status" value="2"/>
</dbReference>
<dbReference type="OrthoDB" id="2367685at2759"/>
<evidence type="ECO:0000256" key="1">
    <source>
        <dbReference type="SAM" id="Coils"/>
    </source>
</evidence>
<feature type="region of interest" description="Disordered" evidence="2">
    <location>
        <begin position="593"/>
        <end position="628"/>
    </location>
</feature>
<organism evidence="4 5">
    <name type="scientific">Striga asiatica</name>
    <name type="common">Asiatic witchweed</name>
    <name type="synonym">Buchnera asiatica</name>
    <dbReference type="NCBI Taxonomy" id="4170"/>
    <lineage>
        <taxon>Eukaryota</taxon>
        <taxon>Viridiplantae</taxon>
        <taxon>Streptophyta</taxon>
        <taxon>Embryophyta</taxon>
        <taxon>Tracheophyta</taxon>
        <taxon>Spermatophyta</taxon>
        <taxon>Magnoliopsida</taxon>
        <taxon>eudicotyledons</taxon>
        <taxon>Gunneridae</taxon>
        <taxon>Pentapetalae</taxon>
        <taxon>asterids</taxon>
        <taxon>lamiids</taxon>
        <taxon>Lamiales</taxon>
        <taxon>Orobanchaceae</taxon>
        <taxon>Buchnereae</taxon>
        <taxon>Striga</taxon>
    </lineage>
</organism>
<feature type="compositionally biased region" description="Low complexity" evidence="2">
    <location>
        <begin position="607"/>
        <end position="628"/>
    </location>
</feature>
<dbReference type="PROSITE" id="PS01159">
    <property type="entry name" value="WW_DOMAIN_1"/>
    <property type="match status" value="2"/>
</dbReference>
<gene>
    <name evidence="4" type="ORF">STAS_08537</name>
</gene>
<comment type="caution">
    <text evidence="4">The sequence shown here is derived from an EMBL/GenBank/DDBJ whole genome shotgun (WGS) entry which is preliminary data.</text>
</comment>
<evidence type="ECO:0000256" key="2">
    <source>
        <dbReference type="SAM" id="MobiDB-lite"/>
    </source>
</evidence>
<proteinExistence type="predicted"/>
<dbReference type="AlphaFoldDB" id="A0A5A7PHX8"/>
<feature type="region of interest" description="Disordered" evidence="2">
    <location>
        <begin position="703"/>
        <end position="747"/>
    </location>
</feature>
<evidence type="ECO:0000313" key="4">
    <source>
        <dbReference type="EMBL" id="GER32465.1"/>
    </source>
</evidence>
<keyword evidence="1" id="KW-0175">Coiled coil</keyword>
<dbReference type="SUPFAM" id="SSF51045">
    <property type="entry name" value="WW domain"/>
    <property type="match status" value="2"/>
</dbReference>
<feature type="compositionally biased region" description="Polar residues" evidence="2">
    <location>
        <begin position="729"/>
        <end position="739"/>
    </location>
</feature>
<dbReference type="PROSITE" id="PS50020">
    <property type="entry name" value="WW_DOMAIN_2"/>
    <property type="match status" value="2"/>
</dbReference>
<name>A0A5A7PHX8_STRAF</name>
<feature type="region of interest" description="Disordered" evidence="2">
    <location>
        <begin position="147"/>
        <end position="183"/>
    </location>
</feature>
<dbReference type="Proteomes" id="UP000325081">
    <property type="component" value="Unassembled WGS sequence"/>
</dbReference>
<dbReference type="PANTHER" id="PTHR47852:SF2">
    <property type="entry name" value="WW DOMAIN-CONTAINING PROTEIN"/>
    <property type="match status" value="1"/>
</dbReference>
<feature type="compositionally biased region" description="Basic and acidic residues" evidence="2">
    <location>
        <begin position="1"/>
        <end position="12"/>
    </location>
</feature>
<protein>
    <submittedName>
        <fullName evidence="4">WW domain-containing protein</fullName>
    </submittedName>
</protein>
<dbReference type="EMBL" id="BKCP01004605">
    <property type="protein sequence ID" value="GER32465.1"/>
    <property type="molecule type" value="Genomic_DNA"/>
</dbReference>
<evidence type="ECO:0000259" key="3">
    <source>
        <dbReference type="PROSITE" id="PS50020"/>
    </source>
</evidence>
<feature type="compositionally biased region" description="Acidic residues" evidence="2">
    <location>
        <begin position="404"/>
        <end position="419"/>
    </location>
</feature>
<feature type="coiled-coil region" evidence="1">
    <location>
        <begin position="647"/>
        <end position="681"/>
    </location>
</feature>
<feature type="domain" description="WW" evidence="3">
    <location>
        <begin position="749"/>
        <end position="782"/>
    </location>
</feature>
<dbReference type="Gene3D" id="2.20.70.10">
    <property type="match status" value="2"/>
</dbReference>
<dbReference type="InterPro" id="IPR001202">
    <property type="entry name" value="WW_dom"/>
</dbReference>
<reference evidence="5" key="1">
    <citation type="journal article" date="2019" name="Curr. Biol.">
        <title>Genome Sequence of Striga asiatica Provides Insight into the Evolution of Plant Parasitism.</title>
        <authorList>
            <person name="Yoshida S."/>
            <person name="Kim S."/>
            <person name="Wafula E.K."/>
            <person name="Tanskanen J."/>
            <person name="Kim Y.M."/>
            <person name="Honaas L."/>
            <person name="Yang Z."/>
            <person name="Spallek T."/>
            <person name="Conn C.E."/>
            <person name="Ichihashi Y."/>
            <person name="Cheong K."/>
            <person name="Cui S."/>
            <person name="Der J.P."/>
            <person name="Gundlach H."/>
            <person name="Jiao Y."/>
            <person name="Hori C."/>
            <person name="Ishida J.K."/>
            <person name="Kasahara H."/>
            <person name="Kiba T."/>
            <person name="Kim M.S."/>
            <person name="Koo N."/>
            <person name="Laohavisit A."/>
            <person name="Lee Y.H."/>
            <person name="Lumba S."/>
            <person name="McCourt P."/>
            <person name="Mortimer J.C."/>
            <person name="Mutuku J.M."/>
            <person name="Nomura T."/>
            <person name="Sasaki-Sekimoto Y."/>
            <person name="Seto Y."/>
            <person name="Wang Y."/>
            <person name="Wakatake T."/>
            <person name="Sakakibara H."/>
            <person name="Demura T."/>
            <person name="Yamaguchi S."/>
            <person name="Yoneyama K."/>
            <person name="Manabe R.I."/>
            <person name="Nelson D.C."/>
            <person name="Schulman A.H."/>
            <person name="Timko M.P."/>
            <person name="dePamphilis C.W."/>
            <person name="Choi D."/>
            <person name="Shirasu K."/>
        </authorList>
    </citation>
    <scope>NUCLEOTIDE SEQUENCE [LARGE SCALE GENOMIC DNA]</scope>
    <source>
        <strain evidence="5">cv. UVA1</strain>
    </source>
</reference>
<feature type="region of interest" description="Disordered" evidence="2">
    <location>
        <begin position="385"/>
        <end position="441"/>
    </location>
</feature>
<feature type="domain" description="WW" evidence="3">
    <location>
        <begin position="42"/>
        <end position="76"/>
    </location>
</feature>
<accession>A0A5A7PHX8</accession>
<sequence>MGQHLDPLEKLENGTAEIGSNNLQKQTNNIEITTSAAPDPVGDVSSCWKMVLHDESGQYYYWNIATGETSWEVPDVLAQASVTTTEKEIEDTERKVDGAIGPCKFRTSLDMDEGDMASKKLSMTDTSDLADQGTNIDGSIEGIEGESVEDKECNRGVSQSSEISLPDRHSVERNSRDDSSDPSLELIENCESLLERLKSVKGLNGLLEGGDLKMKYTVEIETRLADIKALACHGLSLLPFWLHSEGQIKQLEAAVDGIVQSCHSKALGESGTALGSCEGIDGETETGLSEKKANHEAKTDIATTIGCVSTDKEMGGKNEITGNVVEENELSSRPALHSAEDVDMDVDMEVDDTSSVKCPHGGASDAHNLASTAQPNMHHTLADQSSLAPGQEPVQEWIPPPPPPDDEPFPPPPPDDDDPFPPPPPDEPPESSYPSVSHLGSVQPLTYPEQYTLSYPVSNLGYYGQTTLQIPGTAPYTHPEAGQLAVAHLPHYYEAATNIYAVAPPVANPVGLTTYYGLQNGTVNPVPLANGVTESSGTGEPASEAMGPGKTVTMDYHPEAGSNLLLETNLSVTKSGDTVVKAPSEEAYFSTGAPETSSVVNGVSVPSTSDTTASIPTAAASASSKSQSKVLRGKKRTVAVATTLRSNKKVSSLVDKWKAAKEELQEKEEEPEDAYEILERKRKREIEAWRAQQIASGEAKENANFQPLGGDWRERVRRKRAERMKESEQNSPDVATDGNQKPDLVELSKGLPSGWQVYWDDSSKQVYYGNVRTSETTWTRPT</sequence>
<feature type="compositionally biased region" description="Polar residues" evidence="2">
    <location>
        <begin position="432"/>
        <end position="441"/>
    </location>
</feature>
<dbReference type="SMART" id="SM00456">
    <property type="entry name" value="WW"/>
    <property type="match status" value="2"/>
</dbReference>
<dbReference type="InterPro" id="IPR036020">
    <property type="entry name" value="WW_dom_sf"/>
</dbReference>
<feature type="region of interest" description="Disordered" evidence="2">
    <location>
        <begin position="1"/>
        <end position="26"/>
    </location>
</feature>
<dbReference type="Pfam" id="PF00397">
    <property type="entry name" value="WW"/>
    <property type="match status" value="2"/>
</dbReference>
<keyword evidence="5" id="KW-1185">Reference proteome</keyword>
<evidence type="ECO:0000313" key="5">
    <source>
        <dbReference type="Proteomes" id="UP000325081"/>
    </source>
</evidence>